<dbReference type="PROSITE" id="PS50113">
    <property type="entry name" value="PAC"/>
    <property type="match status" value="2"/>
</dbReference>
<reference evidence="6" key="1">
    <citation type="submission" date="2023-06" db="EMBL/GenBank/DDBJ databases">
        <authorList>
            <person name="Zhang S."/>
        </authorList>
    </citation>
    <scope>NUCLEOTIDE SEQUENCE</scope>
    <source>
        <strain evidence="6">SG2303</strain>
    </source>
</reference>
<dbReference type="InterPro" id="IPR000700">
    <property type="entry name" value="PAS-assoc_C"/>
</dbReference>
<dbReference type="Pfam" id="PF08448">
    <property type="entry name" value="PAS_4"/>
    <property type="match status" value="1"/>
</dbReference>
<keyword evidence="7" id="KW-1185">Reference proteome</keyword>
<feature type="transmembrane region" description="Helical" evidence="1">
    <location>
        <begin position="206"/>
        <end position="224"/>
    </location>
</feature>
<evidence type="ECO:0000259" key="3">
    <source>
        <dbReference type="PROSITE" id="PS50113"/>
    </source>
</evidence>
<dbReference type="Pfam" id="PF00990">
    <property type="entry name" value="GGDEF"/>
    <property type="match status" value="1"/>
</dbReference>
<dbReference type="EMBL" id="JAUEDK010000052">
    <property type="protein sequence ID" value="MDN0077082.1"/>
    <property type="molecule type" value="Genomic_DNA"/>
</dbReference>
<accession>A0ABT7XTF6</accession>
<feature type="domain" description="EAL" evidence="4">
    <location>
        <begin position="677"/>
        <end position="935"/>
    </location>
</feature>
<dbReference type="SUPFAM" id="SSF141868">
    <property type="entry name" value="EAL domain-like"/>
    <property type="match status" value="1"/>
</dbReference>
<evidence type="ECO:0000259" key="5">
    <source>
        <dbReference type="PROSITE" id="PS50887"/>
    </source>
</evidence>
<dbReference type="PROSITE" id="PS50883">
    <property type="entry name" value="EAL"/>
    <property type="match status" value="1"/>
</dbReference>
<feature type="domain" description="PAS" evidence="2">
    <location>
        <begin position="371"/>
        <end position="444"/>
    </location>
</feature>
<evidence type="ECO:0000259" key="2">
    <source>
        <dbReference type="PROSITE" id="PS50112"/>
    </source>
</evidence>
<dbReference type="Gene3D" id="3.30.450.20">
    <property type="entry name" value="PAS domain"/>
    <property type="match status" value="2"/>
</dbReference>
<dbReference type="InterPro" id="IPR001610">
    <property type="entry name" value="PAC"/>
</dbReference>
<dbReference type="SMART" id="SM00086">
    <property type="entry name" value="PAC"/>
    <property type="match status" value="2"/>
</dbReference>
<dbReference type="SUPFAM" id="SSF55785">
    <property type="entry name" value="PYP-like sensor domain (PAS domain)"/>
    <property type="match status" value="2"/>
</dbReference>
<dbReference type="SMART" id="SM00052">
    <property type="entry name" value="EAL"/>
    <property type="match status" value="1"/>
</dbReference>
<feature type="domain" description="PAC" evidence="3">
    <location>
        <begin position="449"/>
        <end position="501"/>
    </location>
</feature>
<keyword evidence="1" id="KW-0812">Transmembrane</keyword>
<feature type="transmembrane region" description="Helical" evidence="1">
    <location>
        <begin position="12"/>
        <end position="37"/>
    </location>
</feature>
<dbReference type="SMART" id="SM00091">
    <property type="entry name" value="PAS"/>
    <property type="match status" value="2"/>
</dbReference>
<dbReference type="Pfam" id="PF08447">
    <property type="entry name" value="PAS_3"/>
    <property type="match status" value="1"/>
</dbReference>
<dbReference type="InterPro" id="IPR013656">
    <property type="entry name" value="PAS_4"/>
</dbReference>
<dbReference type="InterPro" id="IPR001633">
    <property type="entry name" value="EAL_dom"/>
</dbReference>
<dbReference type="PANTHER" id="PTHR44757:SF4">
    <property type="entry name" value="DIGUANYLATE CYCLASE DGCE-RELATED"/>
    <property type="match status" value="1"/>
</dbReference>
<dbReference type="CDD" id="cd01948">
    <property type="entry name" value="EAL"/>
    <property type="match status" value="1"/>
</dbReference>
<dbReference type="InterPro" id="IPR035919">
    <property type="entry name" value="EAL_sf"/>
</dbReference>
<dbReference type="NCBIfam" id="TIGR00229">
    <property type="entry name" value="sensory_box"/>
    <property type="match status" value="2"/>
</dbReference>
<dbReference type="InterPro" id="IPR035965">
    <property type="entry name" value="PAS-like_dom_sf"/>
</dbReference>
<dbReference type="InterPro" id="IPR000160">
    <property type="entry name" value="GGDEF_dom"/>
</dbReference>
<organism evidence="6 7">
    <name type="scientific">Crenobacter oryzisoli</name>
    <dbReference type="NCBI Taxonomy" id="3056844"/>
    <lineage>
        <taxon>Bacteria</taxon>
        <taxon>Pseudomonadati</taxon>
        <taxon>Pseudomonadota</taxon>
        <taxon>Betaproteobacteria</taxon>
        <taxon>Neisseriales</taxon>
        <taxon>Neisseriaceae</taxon>
        <taxon>Crenobacter</taxon>
    </lineage>
</organism>
<dbReference type="InterPro" id="IPR052155">
    <property type="entry name" value="Biofilm_reg_signaling"/>
</dbReference>
<evidence type="ECO:0000259" key="4">
    <source>
        <dbReference type="PROSITE" id="PS50883"/>
    </source>
</evidence>
<comment type="caution">
    <text evidence="6">The sequence shown here is derived from an EMBL/GenBank/DDBJ whole genome shotgun (WGS) entry which is preliminary data.</text>
</comment>
<dbReference type="InterPro" id="IPR029787">
    <property type="entry name" value="Nucleotide_cyclase"/>
</dbReference>
<gene>
    <name evidence="6" type="ORF">QU481_19745</name>
</gene>
<dbReference type="InterPro" id="IPR013655">
    <property type="entry name" value="PAS_fold_3"/>
</dbReference>
<dbReference type="CDD" id="cd00130">
    <property type="entry name" value="PAS"/>
    <property type="match status" value="2"/>
</dbReference>
<dbReference type="PROSITE" id="PS50887">
    <property type="entry name" value="GGDEF"/>
    <property type="match status" value="1"/>
</dbReference>
<keyword evidence="1" id="KW-0472">Membrane</keyword>
<dbReference type="RefSeq" id="WP_289831711.1">
    <property type="nucleotide sequence ID" value="NZ_JAUEDK010000052.1"/>
</dbReference>
<dbReference type="NCBIfam" id="TIGR00254">
    <property type="entry name" value="GGDEF"/>
    <property type="match status" value="1"/>
</dbReference>
<name>A0ABT7XTF6_9NEIS</name>
<dbReference type="InterPro" id="IPR000014">
    <property type="entry name" value="PAS"/>
</dbReference>
<dbReference type="SUPFAM" id="SSF55073">
    <property type="entry name" value="Nucleotide cyclase"/>
    <property type="match status" value="1"/>
</dbReference>
<evidence type="ECO:0000313" key="7">
    <source>
        <dbReference type="Proteomes" id="UP001168540"/>
    </source>
</evidence>
<dbReference type="PANTHER" id="PTHR44757">
    <property type="entry name" value="DIGUANYLATE CYCLASE DGCP"/>
    <property type="match status" value="1"/>
</dbReference>
<protein>
    <submittedName>
        <fullName evidence="6">EAL domain-containing protein</fullName>
    </submittedName>
</protein>
<dbReference type="PROSITE" id="PS50112">
    <property type="entry name" value="PAS"/>
    <property type="match status" value="2"/>
</dbReference>
<feature type="domain" description="PAC" evidence="3">
    <location>
        <begin position="318"/>
        <end position="370"/>
    </location>
</feature>
<proteinExistence type="predicted"/>
<feature type="domain" description="PAS" evidence="2">
    <location>
        <begin position="243"/>
        <end position="315"/>
    </location>
</feature>
<dbReference type="InterPro" id="IPR043128">
    <property type="entry name" value="Rev_trsase/Diguanyl_cyclase"/>
</dbReference>
<feature type="domain" description="GGDEF" evidence="5">
    <location>
        <begin position="533"/>
        <end position="666"/>
    </location>
</feature>
<dbReference type="Pfam" id="PF00563">
    <property type="entry name" value="EAL"/>
    <property type="match status" value="1"/>
</dbReference>
<evidence type="ECO:0000313" key="6">
    <source>
        <dbReference type="EMBL" id="MDN0077082.1"/>
    </source>
</evidence>
<dbReference type="Proteomes" id="UP001168540">
    <property type="component" value="Unassembled WGS sequence"/>
</dbReference>
<evidence type="ECO:0000256" key="1">
    <source>
        <dbReference type="SAM" id="Phobius"/>
    </source>
</evidence>
<dbReference type="Gene3D" id="3.20.20.450">
    <property type="entry name" value="EAL domain"/>
    <property type="match status" value="1"/>
</dbReference>
<dbReference type="CDD" id="cd01949">
    <property type="entry name" value="GGDEF"/>
    <property type="match status" value="1"/>
</dbReference>
<keyword evidence="1" id="KW-1133">Transmembrane helix</keyword>
<sequence length="952" mass="105571">MTSPQSNTNRRLLGMVWPFVLVVVLQVVLGVGSLNVLSAVRAYVGGESLWSKGQKDAIYYLSLYAESHDEADYQRYLAARVVPLGDRQARLALDQSPPDLGTASQGFLLGGNHPADIHGLIWLYRYFRSTSYIESAVQAWNEGDRYMGLLADVAEALHDGITTASLTAEQLGALRQRIQVINEGVTPVAQAFTDTLGEASRKIRDLLLWSNLGAAALLIAMAVWRTRKLIRQSAAFERALQLSEERFQLAVSGSNDGIWDWDIENGVMYYSPRYKELLGFSPDELTGDITLLADYLHPDDYASTIAAFNAHFSGHPGYDVEYRMRTKSGSYRWFRARGQAQRDASGRPIRMAGSFTDITDRKLAEAALSAEKKRAQVTLASIGDAVITTDTSGRIEYLNPAAEGLIGVKADAAHGRPLGDLFHLLDESSRQQEMHPLARILGTETGEKTISNLLLIRQDGSEVAVDMIGAPIRDSIEGIIGVVLVFHDMTRERQYIASLSWQASHDALTGLVNRREFEHRLKQLSDSPRQLCGEHSLMYLDLDQFKVVNDTCGHAAGDELLRQVCMLLQQRLRKNDTLARLGGDEFGVLLENCPPETAIGIAETLRNTVSDLHFAWNGRPFSVSVSIGVVHIQSRPTSLEEVLRAADVACYMAKEKGRNRVQVYQTDDSELSLRYGEMEWVNRIQYALEENRFCLYAQDIATLNSGKPESAHFELLIRLRDERGELVPPIAFIPAAERYGLMPLIDRWVVKMAFATLADLLDDEEPCPIATCAINLSGASIGDEQFLGFLYQQFKLNSIPPSLICFEVTETSAIANLSSASRFMNELRALGCRFSLDDFGAGMSSFAYLKHLPVDYLKIDGSFVKDMLDDPIDRAMVEAIHQIGHVMGKSTIAEFVESAAVIEMLADIGVDYAQGYAIGRPQPFSSDFLLRRRPAAGHAIAHQMPKGKDVIF</sequence>
<dbReference type="SMART" id="SM00267">
    <property type="entry name" value="GGDEF"/>
    <property type="match status" value="1"/>
</dbReference>
<dbReference type="Gene3D" id="3.30.70.270">
    <property type="match status" value="1"/>
</dbReference>